<feature type="compositionally biased region" description="Basic and acidic residues" evidence="1">
    <location>
        <begin position="36"/>
        <end position="54"/>
    </location>
</feature>
<feature type="domain" description="DNA primase/polymerase bifunctional N-terminal" evidence="2">
    <location>
        <begin position="10"/>
        <end position="188"/>
    </location>
</feature>
<evidence type="ECO:0000256" key="1">
    <source>
        <dbReference type="SAM" id="MobiDB-lite"/>
    </source>
</evidence>
<dbReference type="SUPFAM" id="SSF56747">
    <property type="entry name" value="Prim-pol domain"/>
    <property type="match status" value="1"/>
</dbReference>
<feature type="region of interest" description="Disordered" evidence="1">
    <location>
        <begin position="34"/>
        <end position="54"/>
    </location>
</feature>
<evidence type="ECO:0000259" key="2">
    <source>
        <dbReference type="SMART" id="SM00943"/>
    </source>
</evidence>
<keyword evidence="4" id="KW-1185">Reference proteome</keyword>
<reference evidence="3 4" key="1">
    <citation type="journal article" date="2019" name="Int. J. Syst. Evol. Microbiol.">
        <title>The Global Catalogue of Microorganisms (GCM) 10K type strain sequencing project: providing services to taxonomists for standard genome sequencing and annotation.</title>
        <authorList>
            <consortium name="The Broad Institute Genomics Platform"/>
            <consortium name="The Broad Institute Genome Sequencing Center for Infectious Disease"/>
            <person name="Wu L."/>
            <person name="Ma J."/>
        </authorList>
    </citation>
    <scope>NUCLEOTIDE SEQUENCE [LARGE SCALE GENOMIC DNA]</scope>
    <source>
        <strain evidence="3 4">JCM 15313</strain>
    </source>
</reference>
<name>A0ABN2TMU1_9ACTN</name>
<dbReference type="CDD" id="cd04859">
    <property type="entry name" value="Prim_Pol"/>
    <property type="match status" value="1"/>
</dbReference>
<sequence>MTRTNILPFALAAAARGWRVFPLRPRAKRPLPGFTDWERHSTTDPGRIRDHWGAHPRDNYGIATGPSGLVVVDLDTPKQGEQPPPEWAKPGITNGADVFADLWEQHGQGELSLDTFTVRTRRGGLHLYYAAPEGRRFRNTSEKLGWKIDTRACGGYVVGPGCHVADDDGTGDYTVQNTAAPAPFPTWLAGLLPRADPRPVTSGQVHTMLATHHNAAGYATAALRGEVERVLAARPGGRNHTLNIAAFALGQLVGGGLLPKHLTEDALLQAGLAVGLTEAECEATIRSGIQSGLREPRGGAA</sequence>
<dbReference type="RefSeq" id="WP_344107320.1">
    <property type="nucleotide sequence ID" value="NZ_BAAAPC010000026.1"/>
</dbReference>
<comment type="caution">
    <text evidence="3">The sequence shown here is derived from an EMBL/GenBank/DDBJ whole genome shotgun (WGS) entry which is preliminary data.</text>
</comment>
<organism evidence="3 4">
    <name type="scientific">Nocardiopsis rhodophaea</name>
    <dbReference type="NCBI Taxonomy" id="280238"/>
    <lineage>
        <taxon>Bacteria</taxon>
        <taxon>Bacillati</taxon>
        <taxon>Actinomycetota</taxon>
        <taxon>Actinomycetes</taxon>
        <taxon>Streptosporangiales</taxon>
        <taxon>Nocardiopsidaceae</taxon>
        <taxon>Nocardiopsis</taxon>
    </lineage>
</organism>
<accession>A0ABN2TMU1</accession>
<gene>
    <name evidence="3" type="ORF">GCM10009799_47540</name>
</gene>
<dbReference type="SMART" id="SM00943">
    <property type="entry name" value="Prim-Pol"/>
    <property type="match status" value="1"/>
</dbReference>
<dbReference type="EMBL" id="BAAAPC010000026">
    <property type="protein sequence ID" value="GAA2013679.1"/>
    <property type="molecule type" value="Genomic_DNA"/>
</dbReference>
<evidence type="ECO:0000313" key="4">
    <source>
        <dbReference type="Proteomes" id="UP001501585"/>
    </source>
</evidence>
<dbReference type="Proteomes" id="UP001501585">
    <property type="component" value="Unassembled WGS sequence"/>
</dbReference>
<proteinExistence type="predicted"/>
<dbReference type="Pfam" id="PF09250">
    <property type="entry name" value="Prim-Pol"/>
    <property type="match status" value="1"/>
</dbReference>
<evidence type="ECO:0000313" key="3">
    <source>
        <dbReference type="EMBL" id="GAA2013679.1"/>
    </source>
</evidence>
<dbReference type="InterPro" id="IPR015330">
    <property type="entry name" value="DNA_primase/pol_bifunc_N"/>
</dbReference>
<protein>
    <submittedName>
        <fullName evidence="3">Bifunctional DNA primase/polymerase</fullName>
    </submittedName>
</protein>